<feature type="domain" description="C2H2-type" evidence="11">
    <location>
        <begin position="400"/>
        <end position="427"/>
    </location>
</feature>
<dbReference type="EMBL" id="AXCN02001761">
    <property type="status" value="NOT_ANNOTATED_CDS"/>
    <property type="molecule type" value="Genomic_DNA"/>
</dbReference>
<dbReference type="SMART" id="SM00868">
    <property type="entry name" value="zf-AD"/>
    <property type="match status" value="1"/>
</dbReference>
<keyword evidence="13" id="KW-1185">Reference proteome</keyword>
<evidence type="ECO:0000256" key="2">
    <source>
        <dbReference type="ARBA" id="ARBA00022723"/>
    </source>
</evidence>
<sequence>MKFFCVICSAESVKTKFRNITEVSTIFFNLTSLELPKVNNYQSLTICDACYHQLQAYDGFRTQCLAAYAKLTQNLGDVQTRLPSDSGKEISEGEFKSTINNDVTNSESILEIVPMEPTFVKVETCEVIDNDEEQSDNGEPVDETDSTNKVTIKPTQAGIKTKLLSCQLCEQKFRSQIRYDGHLREHQGLKPALCSICGKEFAEWNRLKQHMANKHPAPDQEAFSCDYEGCSYSYKTKKGLTAHRKTHSPNFTRPVPKKCVCEMCGKTFSSSGTLKKHSYIHTGILPFHCTICDKKHPTAHKLKVHMMRHQGIKNYECSICGLKKITSDELKAHMNNHTKAKVYVCEHCGQIFASSGNMSRHVNIVHRGVKEFKCPHCERCFGKSETLKHHIMTHTGEKPHECTICSKRFIQHVALQTHMKTHAACKDGPNRLKRTNKKETESK</sequence>
<dbReference type="Pfam" id="PF16622">
    <property type="entry name" value="zf-C2H2_11"/>
    <property type="match status" value="1"/>
</dbReference>
<feature type="domain" description="C2H2-type" evidence="11">
    <location>
        <begin position="287"/>
        <end position="314"/>
    </location>
</feature>
<feature type="domain" description="C2H2-type" evidence="11">
    <location>
        <begin position="164"/>
        <end position="191"/>
    </location>
</feature>
<feature type="domain" description="C2H2-type" evidence="11">
    <location>
        <begin position="315"/>
        <end position="342"/>
    </location>
</feature>
<evidence type="ECO:0000256" key="4">
    <source>
        <dbReference type="ARBA" id="ARBA00022771"/>
    </source>
</evidence>
<keyword evidence="4 10" id="KW-0863">Zinc-finger</keyword>
<dbReference type="PROSITE" id="PS50157">
    <property type="entry name" value="ZINC_FINGER_C2H2_2"/>
    <property type="match status" value="9"/>
</dbReference>
<feature type="domain" description="C2H2-type" evidence="11">
    <location>
        <begin position="223"/>
        <end position="252"/>
    </location>
</feature>
<dbReference type="FunFam" id="3.30.160.60:FF:000634">
    <property type="entry name" value="Zinc finger X-chromosomal protein"/>
    <property type="match status" value="1"/>
</dbReference>
<dbReference type="GO" id="GO:0008270">
    <property type="term" value="F:zinc ion binding"/>
    <property type="evidence" value="ECO:0007669"/>
    <property type="project" value="UniProtKB-KW"/>
</dbReference>
<organism evidence="12 13">
    <name type="scientific">Anopheles farauti</name>
    <dbReference type="NCBI Taxonomy" id="69004"/>
    <lineage>
        <taxon>Eukaryota</taxon>
        <taxon>Metazoa</taxon>
        <taxon>Ecdysozoa</taxon>
        <taxon>Arthropoda</taxon>
        <taxon>Hexapoda</taxon>
        <taxon>Insecta</taxon>
        <taxon>Pterygota</taxon>
        <taxon>Neoptera</taxon>
        <taxon>Endopterygota</taxon>
        <taxon>Diptera</taxon>
        <taxon>Nematocera</taxon>
        <taxon>Culicoidea</taxon>
        <taxon>Culicidae</taxon>
        <taxon>Anophelinae</taxon>
        <taxon>Anopheles</taxon>
    </lineage>
</organism>
<name>A0A182QA19_9DIPT</name>
<dbReference type="SMART" id="SM00355">
    <property type="entry name" value="ZnF_C2H2"/>
    <property type="match status" value="9"/>
</dbReference>
<proteinExistence type="predicted"/>
<dbReference type="PROSITE" id="PS00028">
    <property type="entry name" value="ZINC_FINGER_C2H2_1"/>
    <property type="match status" value="7"/>
</dbReference>
<dbReference type="Proteomes" id="UP000075886">
    <property type="component" value="Unassembled WGS sequence"/>
</dbReference>
<dbReference type="Pfam" id="PF13894">
    <property type="entry name" value="zf-C2H2_4"/>
    <property type="match status" value="1"/>
</dbReference>
<dbReference type="PANTHER" id="PTHR23226">
    <property type="entry name" value="ZINC FINGER AND SCAN DOMAIN-CONTAINING"/>
    <property type="match status" value="1"/>
</dbReference>
<dbReference type="InterPro" id="IPR012934">
    <property type="entry name" value="Znf_AD"/>
</dbReference>
<keyword evidence="6" id="KW-0805">Transcription regulation</keyword>
<keyword evidence="9" id="KW-0539">Nucleus</keyword>
<keyword evidence="3" id="KW-0677">Repeat</keyword>
<comment type="subcellular location">
    <subcellularLocation>
        <location evidence="1">Nucleus</location>
    </subcellularLocation>
</comment>
<dbReference type="InterPro" id="IPR036236">
    <property type="entry name" value="Znf_C2H2_sf"/>
</dbReference>
<dbReference type="FunFam" id="3.30.160.60:FF:000446">
    <property type="entry name" value="Zinc finger protein"/>
    <property type="match status" value="1"/>
</dbReference>
<evidence type="ECO:0000256" key="1">
    <source>
        <dbReference type="ARBA" id="ARBA00004123"/>
    </source>
</evidence>
<dbReference type="STRING" id="69004.A0A182QA19"/>
<accession>A0A182QA19</accession>
<evidence type="ECO:0000256" key="8">
    <source>
        <dbReference type="ARBA" id="ARBA00023163"/>
    </source>
</evidence>
<evidence type="ECO:0000256" key="6">
    <source>
        <dbReference type="ARBA" id="ARBA00023015"/>
    </source>
</evidence>
<protein>
    <recommendedName>
        <fullName evidence="11">C2H2-type domain-containing protein</fullName>
    </recommendedName>
</protein>
<keyword evidence="8" id="KW-0804">Transcription</keyword>
<dbReference type="AlphaFoldDB" id="A0A182QA19"/>
<dbReference type="VEuPathDB" id="VectorBase:AFAF006036"/>
<dbReference type="GO" id="GO:0005634">
    <property type="term" value="C:nucleus"/>
    <property type="evidence" value="ECO:0007669"/>
    <property type="project" value="UniProtKB-SubCell"/>
</dbReference>
<feature type="domain" description="C2H2-type" evidence="11">
    <location>
        <begin position="343"/>
        <end position="371"/>
    </location>
</feature>
<evidence type="ECO:0000313" key="12">
    <source>
        <dbReference type="EnsemblMetazoa" id="AFAF006036-PA"/>
    </source>
</evidence>
<evidence type="ECO:0000256" key="10">
    <source>
        <dbReference type="PROSITE-ProRule" id="PRU00042"/>
    </source>
</evidence>
<dbReference type="Gene3D" id="3.30.160.60">
    <property type="entry name" value="Classic Zinc Finger"/>
    <property type="match status" value="6"/>
</dbReference>
<dbReference type="GO" id="GO:0000978">
    <property type="term" value="F:RNA polymerase II cis-regulatory region sequence-specific DNA binding"/>
    <property type="evidence" value="ECO:0007669"/>
    <property type="project" value="TreeGrafter"/>
</dbReference>
<keyword evidence="7" id="KW-0238">DNA-binding</keyword>
<evidence type="ECO:0000259" key="11">
    <source>
        <dbReference type="PROSITE" id="PS50157"/>
    </source>
</evidence>
<feature type="domain" description="C2H2-type" evidence="11">
    <location>
        <begin position="259"/>
        <end position="286"/>
    </location>
</feature>
<reference evidence="13" key="1">
    <citation type="submission" date="2014-01" db="EMBL/GenBank/DDBJ databases">
        <title>The Genome Sequence of Anopheles farauti FAR1 (V2).</title>
        <authorList>
            <consortium name="The Broad Institute Genomics Platform"/>
            <person name="Neafsey D.E."/>
            <person name="Besansky N."/>
            <person name="Howell P."/>
            <person name="Walton C."/>
            <person name="Young S.K."/>
            <person name="Zeng Q."/>
            <person name="Gargeya S."/>
            <person name="Fitzgerald M."/>
            <person name="Haas B."/>
            <person name="Abouelleil A."/>
            <person name="Allen A.W."/>
            <person name="Alvarado L."/>
            <person name="Arachchi H.M."/>
            <person name="Berlin A.M."/>
            <person name="Chapman S.B."/>
            <person name="Gainer-Dewar J."/>
            <person name="Goldberg J."/>
            <person name="Griggs A."/>
            <person name="Gujja S."/>
            <person name="Hansen M."/>
            <person name="Howarth C."/>
            <person name="Imamovic A."/>
            <person name="Ireland A."/>
            <person name="Larimer J."/>
            <person name="McCowan C."/>
            <person name="Murphy C."/>
            <person name="Pearson M."/>
            <person name="Poon T.W."/>
            <person name="Priest M."/>
            <person name="Roberts A."/>
            <person name="Saif S."/>
            <person name="Shea T."/>
            <person name="Sisk P."/>
            <person name="Sykes S."/>
            <person name="Wortman J."/>
            <person name="Nusbaum C."/>
            <person name="Birren B."/>
        </authorList>
    </citation>
    <scope>NUCLEOTIDE SEQUENCE [LARGE SCALE GENOMIC DNA]</scope>
    <source>
        <strain evidence="13">FAR1</strain>
    </source>
</reference>
<dbReference type="InterPro" id="IPR041697">
    <property type="entry name" value="Znf-C2H2_11"/>
</dbReference>
<evidence type="ECO:0000256" key="5">
    <source>
        <dbReference type="ARBA" id="ARBA00022833"/>
    </source>
</evidence>
<evidence type="ECO:0000313" key="13">
    <source>
        <dbReference type="Proteomes" id="UP000075886"/>
    </source>
</evidence>
<keyword evidence="2" id="KW-0479">Metal-binding</keyword>
<dbReference type="SUPFAM" id="SSF57667">
    <property type="entry name" value="beta-beta-alpha zinc fingers"/>
    <property type="match status" value="5"/>
</dbReference>
<feature type="domain" description="C2H2-type" evidence="11">
    <location>
        <begin position="372"/>
        <end position="399"/>
    </location>
</feature>
<reference evidence="12" key="2">
    <citation type="submission" date="2020-05" db="UniProtKB">
        <authorList>
            <consortium name="EnsemblMetazoa"/>
        </authorList>
    </citation>
    <scope>IDENTIFICATION</scope>
    <source>
        <strain evidence="12">FAR1</strain>
    </source>
</reference>
<dbReference type="EnsemblMetazoa" id="AFAF006036-RA">
    <property type="protein sequence ID" value="AFAF006036-PA"/>
    <property type="gene ID" value="AFAF006036"/>
</dbReference>
<dbReference type="InterPro" id="IPR013087">
    <property type="entry name" value="Znf_C2H2_type"/>
</dbReference>
<evidence type="ECO:0000256" key="9">
    <source>
        <dbReference type="ARBA" id="ARBA00023242"/>
    </source>
</evidence>
<keyword evidence="5" id="KW-0862">Zinc</keyword>
<dbReference type="GO" id="GO:0000981">
    <property type="term" value="F:DNA-binding transcription factor activity, RNA polymerase II-specific"/>
    <property type="evidence" value="ECO:0007669"/>
    <property type="project" value="TreeGrafter"/>
</dbReference>
<dbReference type="PANTHER" id="PTHR23226:SF416">
    <property type="entry name" value="FI01424P"/>
    <property type="match status" value="1"/>
</dbReference>
<dbReference type="Pfam" id="PF00096">
    <property type="entry name" value="zf-C2H2"/>
    <property type="match status" value="4"/>
</dbReference>
<evidence type="ECO:0000256" key="3">
    <source>
        <dbReference type="ARBA" id="ARBA00022737"/>
    </source>
</evidence>
<feature type="domain" description="C2H2-type" evidence="11">
    <location>
        <begin position="192"/>
        <end position="220"/>
    </location>
</feature>
<evidence type="ECO:0000256" key="7">
    <source>
        <dbReference type="ARBA" id="ARBA00023125"/>
    </source>
</evidence>